<keyword evidence="3" id="KW-1185">Reference proteome</keyword>
<dbReference type="EMBL" id="ML978958">
    <property type="protein sequence ID" value="KAF1933028.1"/>
    <property type="molecule type" value="Genomic_DNA"/>
</dbReference>
<organism evidence="2 3">
    <name type="scientific">Didymella exigua CBS 183.55</name>
    <dbReference type="NCBI Taxonomy" id="1150837"/>
    <lineage>
        <taxon>Eukaryota</taxon>
        <taxon>Fungi</taxon>
        <taxon>Dikarya</taxon>
        <taxon>Ascomycota</taxon>
        <taxon>Pezizomycotina</taxon>
        <taxon>Dothideomycetes</taxon>
        <taxon>Pleosporomycetidae</taxon>
        <taxon>Pleosporales</taxon>
        <taxon>Pleosporineae</taxon>
        <taxon>Didymellaceae</taxon>
        <taxon>Didymella</taxon>
    </lineage>
</organism>
<dbReference type="RefSeq" id="XP_033453276.1">
    <property type="nucleotide sequence ID" value="XM_033591138.1"/>
</dbReference>
<feature type="compositionally biased region" description="Pro residues" evidence="1">
    <location>
        <begin position="46"/>
        <end position="65"/>
    </location>
</feature>
<dbReference type="AlphaFoldDB" id="A0A6A5S165"/>
<evidence type="ECO:0000313" key="3">
    <source>
        <dbReference type="Proteomes" id="UP000800082"/>
    </source>
</evidence>
<name>A0A6A5S165_9PLEO</name>
<evidence type="ECO:0000256" key="1">
    <source>
        <dbReference type="SAM" id="MobiDB-lite"/>
    </source>
</evidence>
<dbReference type="GeneID" id="54348806"/>
<proteinExistence type="predicted"/>
<evidence type="ECO:0000313" key="2">
    <source>
        <dbReference type="EMBL" id="KAF1933028.1"/>
    </source>
</evidence>
<feature type="compositionally biased region" description="Polar residues" evidence="1">
    <location>
        <begin position="71"/>
        <end position="86"/>
    </location>
</feature>
<protein>
    <submittedName>
        <fullName evidence="2">Uncharacterized protein</fullName>
    </submittedName>
</protein>
<dbReference type="Proteomes" id="UP000800082">
    <property type="component" value="Unassembled WGS sequence"/>
</dbReference>
<sequence>MEHRENDYANMSIPNRAPSHAEWSPPPPQFEEHDHIYPAHGSPHANSPPSPYSSMPHSPPPPLSPPLHAYQHSSTQEYQHGYFNSP</sequence>
<accession>A0A6A5S165</accession>
<reference evidence="2" key="1">
    <citation type="journal article" date="2020" name="Stud. Mycol.">
        <title>101 Dothideomycetes genomes: a test case for predicting lifestyles and emergence of pathogens.</title>
        <authorList>
            <person name="Haridas S."/>
            <person name="Albert R."/>
            <person name="Binder M."/>
            <person name="Bloem J."/>
            <person name="Labutti K."/>
            <person name="Salamov A."/>
            <person name="Andreopoulos B."/>
            <person name="Baker S."/>
            <person name="Barry K."/>
            <person name="Bills G."/>
            <person name="Bluhm B."/>
            <person name="Cannon C."/>
            <person name="Castanera R."/>
            <person name="Culley D."/>
            <person name="Daum C."/>
            <person name="Ezra D."/>
            <person name="Gonzalez J."/>
            <person name="Henrissat B."/>
            <person name="Kuo A."/>
            <person name="Liang C."/>
            <person name="Lipzen A."/>
            <person name="Lutzoni F."/>
            <person name="Magnuson J."/>
            <person name="Mondo S."/>
            <person name="Nolan M."/>
            <person name="Ohm R."/>
            <person name="Pangilinan J."/>
            <person name="Park H.-J."/>
            <person name="Ramirez L."/>
            <person name="Alfaro M."/>
            <person name="Sun H."/>
            <person name="Tritt A."/>
            <person name="Yoshinaga Y."/>
            <person name="Zwiers L.-H."/>
            <person name="Turgeon B."/>
            <person name="Goodwin S."/>
            <person name="Spatafora J."/>
            <person name="Crous P."/>
            <person name="Grigoriev I."/>
        </authorList>
    </citation>
    <scope>NUCLEOTIDE SEQUENCE</scope>
    <source>
        <strain evidence="2">CBS 183.55</strain>
    </source>
</reference>
<gene>
    <name evidence="2" type="ORF">M421DRAFT_416625</name>
</gene>
<feature type="region of interest" description="Disordered" evidence="1">
    <location>
        <begin position="1"/>
        <end position="86"/>
    </location>
</feature>